<dbReference type="PANTHER" id="PTHR31610:SF0">
    <property type="entry name" value="SLC26A_SULP TRANSPORTER DOMAIN-CONTAINING PROTEIN"/>
    <property type="match status" value="1"/>
</dbReference>
<feature type="transmembrane region" description="Helical" evidence="1">
    <location>
        <begin position="532"/>
        <end position="552"/>
    </location>
</feature>
<feature type="transmembrane region" description="Helical" evidence="1">
    <location>
        <begin position="48"/>
        <end position="71"/>
    </location>
</feature>
<organism evidence="2 3">
    <name type="scientific">Polarella glacialis</name>
    <name type="common">Dinoflagellate</name>
    <dbReference type="NCBI Taxonomy" id="89957"/>
    <lineage>
        <taxon>Eukaryota</taxon>
        <taxon>Sar</taxon>
        <taxon>Alveolata</taxon>
        <taxon>Dinophyceae</taxon>
        <taxon>Suessiales</taxon>
        <taxon>Suessiaceae</taxon>
        <taxon>Polarella</taxon>
    </lineage>
</organism>
<feature type="transmembrane region" description="Helical" evidence="1">
    <location>
        <begin position="403"/>
        <end position="422"/>
    </location>
</feature>
<feature type="transmembrane region" description="Helical" evidence="1">
    <location>
        <begin position="251"/>
        <end position="269"/>
    </location>
</feature>
<dbReference type="PANTHER" id="PTHR31610">
    <property type="entry name" value="SLR0360 PROTEIN"/>
    <property type="match status" value="1"/>
</dbReference>
<evidence type="ECO:0000313" key="3">
    <source>
        <dbReference type="Proteomes" id="UP000626109"/>
    </source>
</evidence>
<gene>
    <name evidence="2" type="ORF">PGLA2088_LOCUS10306</name>
</gene>
<accession>A0A813ILL0</accession>
<comment type="caution">
    <text evidence="2">The sequence shown here is derived from an EMBL/GenBank/DDBJ whole genome shotgun (WGS) entry which is preliminary data.</text>
</comment>
<dbReference type="AlphaFoldDB" id="A0A813ILL0"/>
<dbReference type="Proteomes" id="UP000626109">
    <property type="component" value="Unassembled WGS sequence"/>
</dbReference>
<evidence type="ECO:0000256" key="1">
    <source>
        <dbReference type="SAM" id="Phobius"/>
    </source>
</evidence>
<feature type="transmembrane region" description="Helical" evidence="1">
    <location>
        <begin position="220"/>
        <end position="239"/>
    </location>
</feature>
<feature type="transmembrane region" description="Helical" evidence="1">
    <location>
        <begin position="379"/>
        <end position="397"/>
    </location>
</feature>
<protein>
    <submittedName>
        <fullName evidence="2">Uncharacterized protein</fullName>
    </submittedName>
</protein>
<feature type="transmembrane region" description="Helical" evidence="1">
    <location>
        <begin position="77"/>
        <end position="97"/>
    </location>
</feature>
<feature type="transmembrane region" description="Helical" evidence="1">
    <location>
        <begin position="193"/>
        <end position="214"/>
    </location>
</feature>
<keyword evidence="1" id="KW-0812">Transmembrane</keyword>
<feature type="transmembrane region" description="Helical" evidence="1">
    <location>
        <begin position="159"/>
        <end position="186"/>
    </location>
</feature>
<evidence type="ECO:0000313" key="2">
    <source>
        <dbReference type="EMBL" id="CAE8653297.1"/>
    </source>
</evidence>
<name>A0A813ILL0_POLGL</name>
<feature type="transmembrane region" description="Helical" evidence="1">
    <location>
        <begin position="481"/>
        <end position="503"/>
    </location>
</feature>
<dbReference type="EMBL" id="CAJNNW010011562">
    <property type="protein sequence ID" value="CAE8653297.1"/>
    <property type="molecule type" value="Genomic_DNA"/>
</dbReference>
<sequence length="593" mass="64302">MAKAAKLSALMDMDDLRALPGEFLATFLPSNVIAKGYPWWTPAGDTGAFCVLFFDNLATQLSLVGMAIYVIGIPAEFVWKNFLGGVGVSIFIGNLYYSLQASKVAMRTGKMDTCAQPYGINTPGAIVKTFGVLLPAFFGELAKYGENPTPDDRMEAARVAWSIACCANFLGSLVEVAGAFIAPVLARNVPQGALLVSIGGVGMTYLGVGPIAAILESHEAHNPIVGFLPFLIIFVGFYGTRDKFCGKHIPTVGIAVLVGFLLNLLAQTAQWEKYSDKIDKATTFVGWNGLSVPDFSHMSTAATEYSSIVIGLAMQNFLGTYACNISARRVGDRYSPMESMIVDGLGSMIGALLGSPYGTTVYIGHVVYKPMGATRGYSLLNGFLWLVFGLFGFHAVIDAILPHEIFGGVLVVIGFAMASQTIESVPKRWYPATLIGLAIMFSEFIVGGMSSPNIGMRFLASGHIFISLFYTFFLMMLTDRWFLAASGIFICLFVFSFVGLIHAEKLSVEYDQFGSIKDQSAYFEQESSGMPGWKFLVTYAVSAAFCAILHLLQRWGFVEAAEEEDYRLLQLAAEKEEETVVHTAEHGAKVAEL</sequence>
<feature type="transmembrane region" description="Helical" evidence="1">
    <location>
        <begin position="118"/>
        <end position="139"/>
    </location>
</feature>
<proteinExistence type="predicted"/>
<feature type="transmembrane region" description="Helical" evidence="1">
    <location>
        <begin position="429"/>
        <end position="448"/>
    </location>
</feature>
<keyword evidence="1" id="KW-0472">Membrane</keyword>
<reference evidence="2" key="1">
    <citation type="submission" date="2021-02" db="EMBL/GenBank/DDBJ databases">
        <authorList>
            <person name="Dougan E. K."/>
            <person name="Rhodes N."/>
            <person name="Thang M."/>
            <person name="Chan C."/>
        </authorList>
    </citation>
    <scope>NUCLEOTIDE SEQUENCE</scope>
</reference>
<feature type="transmembrane region" description="Helical" evidence="1">
    <location>
        <begin position="454"/>
        <end position="474"/>
    </location>
</feature>
<feature type="transmembrane region" description="Helical" evidence="1">
    <location>
        <begin position="345"/>
        <end position="367"/>
    </location>
</feature>
<keyword evidence="1" id="KW-1133">Transmembrane helix</keyword>